<dbReference type="RefSeq" id="WP_206846328.1">
    <property type="nucleotide sequence ID" value="NZ_CP065956.1"/>
</dbReference>
<dbReference type="InterPro" id="IPR036291">
    <property type="entry name" value="NAD(P)-bd_dom_sf"/>
</dbReference>
<dbReference type="Pfam" id="PF00742">
    <property type="entry name" value="Homoserine_dh"/>
    <property type="match status" value="1"/>
</dbReference>
<keyword evidence="12" id="KW-1185">Reference proteome</keyword>
<keyword evidence="8" id="KW-0560">Oxidoreductase</keyword>
<dbReference type="SUPFAM" id="SSF55021">
    <property type="entry name" value="ACT-like"/>
    <property type="match status" value="1"/>
</dbReference>
<dbReference type="EC" id="1.1.1.3" evidence="4"/>
<comment type="pathway">
    <text evidence="2">Amino-acid biosynthesis; L-methionine biosynthesis via de novo pathway; L-homoserine from L-aspartate: step 3/3.</text>
</comment>
<dbReference type="InterPro" id="IPR045865">
    <property type="entry name" value="ACT-like_dom_sf"/>
</dbReference>
<evidence type="ECO:0000313" key="12">
    <source>
        <dbReference type="Proteomes" id="UP000663088"/>
    </source>
</evidence>
<evidence type="ECO:0000256" key="1">
    <source>
        <dbReference type="ARBA" id="ARBA00005056"/>
    </source>
</evidence>
<dbReference type="PROSITE" id="PS51671">
    <property type="entry name" value="ACT"/>
    <property type="match status" value="1"/>
</dbReference>
<dbReference type="CDD" id="cd04881">
    <property type="entry name" value="ACT_HSDH-Hom"/>
    <property type="match status" value="1"/>
</dbReference>
<keyword evidence="6" id="KW-0028">Amino-acid biosynthesis</keyword>
<evidence type="ECO:0000256" key="4">
    <source>
        <dbReference type="ARBA" id="ARBA00013213"/>
    </source>
</evidence>
<dbReference type="InterPro" id="IPR002912">
    <property type="entry name" value="ACT_dom"/>
</dbReference>
<keyword evidence="9" id="KW-0486">Methionine biosynthesis</keyword>
<dbReference type="Gene3D" id="3.40.50.720">
    <property type="entry name" value="NAD(P)-binding Rossmann-like Domain"/>
    <property type="match status" value="1"/>
</dbReference>
<protein>
    <recommendedName>
        <fullName evidence="5">Homoserine dehydrogenase</fullName>
        <ecNumber evidence="4">1.1.1.3</ecNumber>
    </recommendedName>
</protein>
<feature type="domain" description="ACT" evidence="10">
    <location>
        <begin position="353"/>
        <end position="429"/>
    </location>
</feature>
<dbReference type="InterPro" id="IPR001342">
    <property type="entry name" value="HDH_cat"/>
</dbReference>
<dbReference type="Pfam" id="PF03447">
    <property type="entry name" value="NAD_binding_3"/>
    <property type="match status" value="1"/>
</dbReference>
<accession>A0ABX7PU84</accession>
<dbReference type="NCBIfam" id="NF004976">
    <property type="entry name" value="PRK06349.1"/>
    <property type="match status" value="1"/>
</dbReference>
<dbReference type="InterPro" id="IPR005106">
    <property type="entry name" value="Asp/hSer_DH_NAD-bd"/>
</dbReference>
<dbReference type="EMBL" id="CP065956">
    <property type="protein sequence ID" value="QSR86556.1"/>
    <property type="molecule type" value="Genomic_DNA"/>
</dbReference>
<proteinExistence type="inferred from homology"/>
<keyword evidence="7" id="KW-0791">Threonine biosynthesis</keyword>
<organism evidence="11 12">
    <name type="scientific">Candidatus Methylacidiphilum infernorum</name>
    <dbReference type="NCBI Taxonomy" id="511746"/>
    <lineage>
        <taxon>Bacteria</taxon>
        <taxon>Pseudomonadati</taxon>
        <taxon>Verrucomicrobiota</taxon>
        <taxon>Methylacidiphilae</taxon>
        <taxon>Methylacidiphilales</taxon>
        <taxon>Methylacidiphilaceae</taxon>
        <taxon>Methylacidiphilum (ex Ratnadevi et al. 2023)</taxon>
    </lineage>
</organism>
<dbReference type="SUPFAM" id="SSF51735">
    <property type="entry name" value="NAD(P)-binding Rossmann-fold domains"/>
    <property type="match status" value="1"/>
</dbReference>
<comment type="similarity">
    <text evidence="3">Belongs to the homoserine dehydrogenase family.</text>
</comment>
<dbReference type="Gene3D" id="3.30.360.10">
    <property type="entry name" value="Dihydrodipicolinate Reductase, domain 2"/>
    <property type="match status" value="1"/>
</dbReference>
<reference evidence="11 12" key="1">
    <citation type="submission" date="2020-12" db="EMBL/GenBank/DDBJ databases">
        <authorList>
            <person name="Awala S.I."/>
            <person name="Gwak J.-H."/>
            <person name="Kim S.-J."/>
            <person name="Rhee S.-K."/>
        </authorList>
    </citation>
    <scope>NUCLEOTIDE SEQUENCE [LARGE SCALE GENOMIC DNA]</scope>
    <source>
        <strain evidence="11 12">IT5</strain>
    </source>
</reference>
<evidence type="ECO:0000259" key="10">
    <source>
        <dbReference type="PROSITE" id="PS51671"/>
    </source>
</evidence>
<dbReference type="SUPFAM" id="SSF55347">
    <property type="entry name" value="Glyceraldehyde-3-phosphate dehydrogenase-like, C-terminal domain"/>
    <property type="match status" value="1"/>
</dbReference>
<evidence type="ECO:0000256" key="9">
    <source>
        <dbReference type="ARBA" id="ARBA00023167"/>
    </source>
</evidence>
<evidence type="ECO:0000313" key="11">
    <source>
        <dbReference type="EMBL" id="QSR86556.1"/>
    </source>
</evidence>
<evidence type="ECO:0000256" key="5">
    <source>
        <dbReference type="ARBA" id="ARBA00013376"/>
    </source>
</evidence>
<evidence type="ECO:0000256" key="3">
    <source>
        <dbReference type="ARBA" id="ARBA00006753"/>
    </source>
</evidence>
<evidence type="ECO:0000256" key="8">
    <source>
        <dbReference type="ARBA" id="ARBA00023002"/>
    </source>
</evidence>
<dbReference type="Gene3D" id="3.30.70.260">
    <property type="match status" value="1"/>
</dbReference>
<name>A0ABX7PU84_9BACT</name>
<dbReference type="Proteomes" id="UP000663088">
    <property type="component" value="Chromosome"/>
</dbReference>
<evidence type="ECO:0000256" key="2">
    <source>
        <dbReference type="ARBA" id="ARBA00005062"/>
    </source>
</evidence>
<comment type="pathway">
    <text evidence="1">Amino-acid biosynthesis; L-threonine biosynthesis; L-threonine from L-aspartate: step 3/5.</text>
</comment>
<evidence type="ECO:0000256" key="7">
    <source>
        <dbReference type="ARBA" id="ARBA00022697"/>
    </source>
</evidence>
<dbReference type="InterPro" id="IPR016204">
    <property type="entry name" value="HDH"/>
</dbReference>
<dbReference type="PIRSF" id="PIRSF000098">
    <property type="entry name" value="Homoser_dehydrog"/>
    <property type="match status" value="1"/>
</dbReference>
<gene>
    <name evidence="11" type="ORF">EM20IM_08710</name>
</gene>
<dbReference type="PANTHER" id="PTHR43331">
    <property type="entry name" value="HOMOSERINE DEHYDROGENASE"/>
    <property type="match status" value="1"/>
</dbReference>
<evidence type="ECO:0000256" key="6">
    <source>
        <dbReference type="ARBA" id="ARBA00022605"/>
    </source>
</evidence>
<dbReference type="PANTHER" id="PTHR43331:SF1">
    <property type="entry name" value="HOMOSERINE DEHYDROGENASE"/>
    <property type="match status" value="1"/>
</dbReference>
<sequence length="438" mass="48157">MNSFKVGLIGLGNVGSRVWHNLLTHKELLTKKSGKTIEIKKIAVRSPQKALKVGVPQERLTTDWKEIVDDPDLDAVVELIGGIDVPYEIITQALQKGKDVVTANKALLAFHGHEIASLASKHKRRILFEASVAGGIPLLQAIQDGLVANRFLMISGIVNGTCNYILTEMTNGRMSYADALKKAKEMGYAEADEKLDVSGEDSAHKAAILCALSYRFWPKVGEIYTEGIESVDPFDIQYAGELGYVFKLLAIIKKHQGSKEVEIRVHPTLLKKDHILSSVSGSFNAVIIKGDIVGDQLFYGRGAGGDPTASAVLSDLVELARYPYVECAPRLFFADTESEYKVMPISEIVSRYYLRLNVVDKPGVLASIAEILGKKNIGISSVVQPEVSSFAQGVPLVIMVHDAKEKFFQEACLEISRLPFLKCKPIVYRVEDFHVQGE</sequence>